<dbReference type="Proteomes" id="UP000271162">
    <property type="component" value="Unassembled WGS sequence"/>
</dbReference>
<dbReference type="AlphaFoldDB" id="A0A0N4YVQ1"/>
<reference evidence="3" key="1">
    <citation type="submission" date="2017-02" db="UniProtKB">
        <authorList>
            <consortium name="WormBaseParasite"/>
        </authorList>
    </citation>
    <scope>IDENTIFICATION</scope>
</reference>
<evidence type="ECO:0000313" key="1">
    <source>
        <dbReference type="EMBL" id="VDL85070.1"/>
    </source>
</evidence>
<gene>
    <name evidence="1" type="ORF">NBR_LOCUS21324</name>
</gene>
<accession>A0A0N4YVQ1</accession>
<reference evidence="1 2" key="2">
    <citation type="submission" date="2018-11" db="EMBL/GenBank/DDBJ databases">
        <authorList>
            <consortium name="Pathogen Informatics"/>
        </authorList>
    </citation>
    <scope>NUCLEOTIDE SEQUENCE [LARGE SCALE GENOMIC DNA]</scope>
</reference>
<dbReference type="WBParaSite" id="NBR_0002132301-mRNA-1">
    <property type="protein sequence ID" value="NBR_0002132301-mRNA-1"/>
    <property type="gene ID" value="NBR_0002132301"/>
</dbReference>
<protein>
    <submittedName>
        <fullName evidence="3">CACTA en-spm transposon protein</fullName>
    </submittedName>
</protein>
<evidence type="ECO:0000313" key="3">
    <source>
        <dbReference type="WBParaSite" id="NBR_0002132301-mRNA-1"/>
    </source>
</evidence>
<organism evidence="3">
    <name type="scientific">Nippostrongylus brasiliensis</name>
    <name type="common">Rat hookworm</name>
    <dbReference type="NCBI Taxonomy" id="27835"/>
    <lineage>
        <taxon>Eukaryota</taxon>
        <taxon>Metazoa</taxon>
        <taxon>Ecdysozoa</taxon>
        <taxon>Nematoda</taxon>
        <taxon>Chromadorea</taxon>
        <taxon>Rhabditida</taxon>
        <taxon>Rhabditina</taxon>
        <taxon>Rhabditomorpha</taxon>
        <taxon>Strongyloidea</taxon>
        <taxon>Heligmosomidae</taxon>
        <taxon>Nippostrongylus</taxon>
    </lineage>
</organism>
<sequence>MWPRWKAMQFLEKIADTGTPQTSLSSSRDDVSEMFFEDVENIPPEFGSNSRRRPSNNALEQLATAVSDAENNQMDPFEISCLNIPGTLRSTAKYDDALAHDFKFKVDELQLEAAREAVRLRR</sequence>
<keyword evidence="2" id="KW-1185">Reference proteome</keyword>
<proteinExistence type="predicted"/>
<dbReference type="EMBL" id="UYSL01026189">
    <property type="protein sequence ID" value="VDL85070.1"/>
    <property type="molecule type" value="Genomic_DNA"/>
</dbReference>
<evidence type="ECO:0000313" key="2">
    <source>
        <dbReference type="Proteomes" id="UP000271162"/>
    </source>
</evidence>
<name>A0A0N4YVQ1_NIPBR</name>